<proteinExistence type="inferred from homology"/>
<evidence type="ECO:0000256" key="5">
    <source>
        <dbReference type="ARBA" id="ARBA00022741"/>
    </source>
</evidence>
<keyword evidence="11" id="KW-1185">Reference proteome</keyword>
<dbReference type="GO" id="GO:0004385">
    <property type="term" value="F:GMP kinase activity"/>
    <property type="evidence" value="ECO:0007669"/>
    <property type="project" value="UniProtKB-EC"/>
</dbReference>
<reference evidence="10" key="1">
    <citation type="submission" date="2021-06" db="EMBL/GenBank/DDBJ databases">
        <authorList>
            <person name="Kallberg Y."/>
            <person name="Tangrot J."/>
            <person name="Rosling A."/>
        </authorList>
    </citation>
    <scope>NUCLEOTIDE SEQUENCE</scope>
    <source>
        <strain evidence="10">AZ414A</strain>
    </source>
</reference>
<comment type="similarity">
    <text evidence="1">Belongs to the guanylate kinase family.</text>
</comment>
<dbReference type="SUPFAM" id="SSF52540">
    <property type="entry name" value="P-loop containing nucleoside triphosphate hydrolases"/>
    <property type="match status" value="1"/>
</dbReference>
<comment type="caution">
    <text evidence="10">The sequence shown here is derived from an EMBL/GenBank/DDBJ whole genome shotgun (WGS) entry which is preliminary data.</text>
</comment>
<evidence type="ECO:0000256" key="3">
    <source>
        <dbReference type="ARBA" id="ARBA00016296"/>
    </source>
</evidence>
<dbReference type="InterPro" id="IPR008145">
    <property type="entry name" value="GK/Ca_channel_bsu"/>
</dbReference>
<sequence length="221" mass="24768">MTSLIPLNLSSKIPENSEFQLRPIVVSGPSGSGKSTLLKRLFQDYPDKFGFSVSHTTRSPRPGEIDNVHYHFVTREKFKELIEKNYFLEYTEFSNNLYGTSIAAVKEVAQQGKFCILDIELEGVKLVKKTDLNARFVFIAPPSLEVLEKRLRDRGTESEDAIQARLDAAKKELAYAAEEGSHDLIVVNDNLDKSSNSIVSSFPIKISNPRLDDGNTGKRCI</sequence>
<dbReference type="EC" id="2.7.4.8" evidence="2"/>
<dbReference type="HAMAP" id="MF_00328">
    <property type="entry name" value="Guanylate_kinase"/>
    <property type="match status" value="1"/>
</dbReference>
<dbReference type="PANTHER" id="PTHR23117:SF13">
    <property type="entry name" value="GUANYLATE KINASE"/>
    <property type="match status" value="1"/>
</dbReference>
<evidence type="ECO:0000313" key="10">
    <source>
        <dbReference type="EMBL" id="CAG8463139.1"/>
    </source>
</evidence>
<dbReference type="OrthoDB" id="6334211at2759"/>
<protein>
    <recommendedName>
        <fullName evidence="3">Guanylate kinase</fullName>
        <ecNumber evidence="2">2.7.4.8</ecNumber>
    </recommendedName>
    <alternativeName>
        <fullName evidence="8">GMP kinase</fullName>
    </alternativeName>
</protein>
<dbReference type="GO" id="GO:0005829">
    <property type="term" value="C:cytosol"/>
    <property type="evidence" value="ECO:0007669"/>
    <property type="project" value="TreeGrafter"/>
</dbReference>
<evidence type="ECO:0000256" key="2">
    <source>
        <dbReference type="ARBA" id="ARBA00012961"/>
    </source>
</evidence>
<keyword evidence="5" id="KW-0547">Nucleotide-binding</keyword>
<keyword evidence="7" id="KW-0067">ATP-binding</keyword>
<evidence type="ECO:0000259" key="9">
    <source>
        <dbReference type="PROSITE" id="PS50052"/>
    </source>
</evidence>
<dbReference type="Proteomes" id="UP000789706">
    <property type="component" value="Unassembled WGS sequence"/>
</dbReference>
<dbReference type="InterPro" id="IPR027417">
    <property type="entry name" value="P-loop_NTPase"/>
</dbReference>
<dbReference type="PROSITE" id="PS50052">
    <property type="entry name" value="GUANYLATE_KINASE_2"/>
    <property type="match status" value="1"/>
</dbReference>
<dbReference type="Pfam" id="PF00625">
    <property type="entry name" value="Guanylate_kin"/>
    <property type="match status" value="1"/>
</dbReference>
<evidence type="ECO:0000313" key="11">
    <source>
        <dbReference type="Proteomes" id="UP000789706"/>
    </source>
</evidence>
<dbReference type="InterPro" id="IPR017665">
    <property type="entry name" value="Guanylate_kinase"/>
</dbReference>
<feature type="domain" description="Guanylate kinase-like" evidence="9">
    <location>
        <begin position="21"/>
        <end position="203"/>
    </location>
</feature>
<evidence type="ECO:0000256" key="7">
    <source>
        <dbReference type="ARBA" id="ARBA00022840"/>
    </source>
</evidence>
<organism evidence="10 11">
    <name type="scientific">Diversispora eburnea</name>
    <dbReference type="NCBI Taxonomy" id="1213867"/>
    <lineage>
        <taxon>Eukaryota</taxon>
        <taxon>Fungi</taxon>
        <taxon>Fungi incertae sedis</taxon>
        <taxon>Mucoromycota</taxon>
        <taxon>Glomeromycotina</taxon>
        <taxon>Glomeromycetes</taxon>
        <taxon>Diversisporales</taxon>
        <taxon>Diversisporaceae</taxon>
        <taxon>Diversispora</taxon>
    </lineage>
</organism>
<keyword evidence="6" id="KW-0418">Kinase</keyword>
<evidence type="ECO:0000256" key="1">
    <source>
        <dbReference type="ARBA" id="ARBA00005790"/>
    </source>
</evidence>
<dbReference type="NCBIfam" id="TIGR03263">
    <property type="entry name" value="guanyl_kin"/>
    <property type="match status" value="1"/>
</dbReference>
<name>A0A9N8VUN2_9GLOM</name>
<dbReference type="InterPro" id="IPR008144">
    <property type="entry name" value="Guanylate_kin-like_dom"/>
</dbReference>
<dbReference type="CDD" id="cd00071">
    <property type="entry name" value="GMPK"/>
    <property type="match status" value="1"/>
</dbReference>
<dbReference type="FunFam" id="3.30.63.10:FF:000002">
    <property type="entry name" value="Guanylate kinase 1"/>
    <property type="match status" value="1"/>
</dbReference>
<gene>
    <name evidence="10" type="ORF">DEBURN_LOCUS2785</name>
</gene>
<dbReference type="EMBL" id="CAJVPK010000160">
    <property type="protein sequence ID" value="CAG8463139.1"/>
    <property type="molecule type" value="Genomic_DNA"/>
</dbReference>
<dbReference type="FunFam" id="3.40.50.300:FF:000776">
    <property type="entry name" value="Guanylate kinase 2"/>
    <property type="match status" value="1"/>
</dbReference>
<dbReference type="AlphaFoldDB" id="A0A9N8VUN2"/>
<dbReference type="GO" id="GO:0005524">
    <property type="term" value="F:ATP binding"/>
    <property type="evidence" value="ECO:0007669"/>
    <property type="project" value="UniProtKB-KW"/>
</dbReference>
<keyword evidence="4" id="KW-0808">Transferase</keyword>
<evidence type="ECO:0000256" key="6">
    <source>
        <dbReference type="ARBA" id="ARBA00022777"/>
    </source>
</evidence>
<evidence type="ECO:0000256" key="4">
    <source>
        <dbReference type="ARBA" id="ARBA00022679"/>
    </source>
</evidence>
<accession>A0A9N8VUN2</accession>
<evidence type="ECO:0000256" key="8">
    <source>
        <dbReference type="ARBA" id="ARBA00030128"/>
    </source>
</evidence>
<dbReference type="Gene3D" id="3.40.50.300">
    <property type="entry name" value="P-loop containing nucleotide triphosphate hydrolases"/>
    <property type="match status" value="1"/>
</dbReference>
<dbReference type="SMART" id="SM00072">
    <property type="entry name" value="GuKc"/>
    <property type="match status" value="1"/>
</dbReference>
<dbReference type="PANTHER" id="PTHR23117">
    <property type="entry name" value="GUANYLATE KINASE-RELATED"/>
    <property type="match status" value="1"/>
</dbReference>